<dbReference type="EMBL" id="JBBXMP010000038">
    <property type="protein sequence ID" value="KAL0066152.1"/>
    <property type="molecule type" value="Genomic_DNA"/>
</dbReference>
<comment type="similarity">
    <text evidence="1">Belongs to the peptidase S28 family.</text>
</comment>
<feature type="chain" id="PRO_5045754178" description="Peptidase S28" evidence="7">
    <location>
        <begin position="20"/>
        <end position="558"/>
    </location>
</feature>
<sequence>MVVSSLLSVALLVAQLVSARLPDGRLNGNLRPPPTIPIVQGSAKLGPVTGRDGQELPPYNTTYWFDQLVDHNDPSQGTFKQRYWHTYEFYEPGGPIILMTPGEANAQPYTRYLTNATINGLIAQQQNGSVIIIEHRFYGESNPKPSLTGKNLAVHNIQQAIDDMEYFANNVKLPQPDGENVGPDKAPWIMTGGSYSGALTGWTMVNKPGLFWAGYSSSGVVEAIFDYWRYFEPIRQNMPKNCSADVEAVIAHIDEVFTSDDTEAINSIKDNFGLGGLSHLDDVAGALRNNLWDWQSLQPTSGPNNTFRTFCDALEVKDGQSASASGWGLENALPAWGAFWRNGYLARLCGTSSVEDCLGSYDPNATFYTDTSLDNTGRSWTWFVCNEVGYLQDGPPVGQPAVVTRLVQPPYDLRQCQWMFPDVFSDAPPDMEGGVERTNEKFGGWDLKVDRLFFANGIRDPWREATVAAEGLNKESTDRQVLTLSDGFHCSDLSTATGAIDDTVGAVQKKALETFKGWLAEWPAEKKKREESRMVRRETESASPKRLHSWDRTPEVIA</sequence>
<evidence type="ECO:0000256" key="3">
    <source>
        <dbReference type="ARBA" id="ARBA00022729"/>
    </source>
</evidence>
<keyword evidence="3 7" id="KW-0732">Signal</keyword>
<protein>
    <recommendedName>
        <fullName evidence="10">Peptidase S28</fullName>
    </recommendedName>
</protein>
<gene>
    <name evidence="8" type="ORF">AAF712_006776</name>
</gene>
<organism evidence="8 9">
    <name type="scientific">Marasmius tenuissimus</name>
    <dbReference type="NCBI Taxonomy" id="585030"/>
    <lineage>
        <taxon>Eukaryota</taxon>
        <taxon>Fungi</taxon>
        <taxon>Dikarya</taxon>
        <taxon>Basidiomycota</taxon>
        <taxon>Agaricomycotina</taxon>
        <taxon>Agaricomycetes</taxon>
        <taxon>Agaricomycetidae</taxon>
        <taxon>Agaricales</taxon>
        <taxon>Marasmiineae</taxon>
        <taxon>Marasmiaceae</taxon>
        <taxon>Marasmius</taxon>
    </lineage>
</organism>
<keyword evidence="2" id="KW-0645">Protease</keyword>
<comment type="caution">
    <text evidence="8">The sequence shown here is derived from an EMBL/GenBank/DDBJ whole genome shotgun (WGS) entry which is preliminary data.</text>
</comment>
<dbReference type="Pfam" id="PF05577">
    <property type="entry name" value="Peptidase_S28"/>
    <property type="match status" value="2"/>
</dbReference>
<feature type="region of interest" description="Disordered" evidence="6">
    <location>
        <begin position="526"/>
        <end position="558"/>
    </location>
</feature>
<keyword evidence="4" id="KW-0378">Hydrolase</keyword>
<evidence type="ECO:0000313" key="9">
    <source>
        <dbReference type="Proteomes" id="UP001437256"/>
    </source>
</evidence>
<dbReference type="Proteomes" id="UP001437256">
    <property type="component" value="Unassembled WGS sequence"/>
</dbReference>
<evidence type="ECO:0000256" key="6">
    <source>
        <dbReference type="SAM" id="MobiDB-lite"/>
    </source>
</evidence>
<evidence type="ECO:0000256" key="5">
    <source>
        <dbReference type="ARBA" id="ARBA00023180"/>
    </source>
</evidence>
<keyword evidence="9" id="KW-1185">Reference proteome</keyword>
<dbReference type="SUPFAM" id="SSF53474">
    <property type="entry name" value="alpha/beta-Hydrolases"/>
    <property type="match status" value="1"/>
</dbReference>
<reference evidence="8 9" key="1">
    <citation type="submission" date="2024-05" db="EMBL/GenBank/DDBJ databases">
        <title>A draft genome resource for the thread blight pathogen Marasmius tenuissimus strain MS-2.</title>
        <authorList>
            <person name="Yulfo-Soto G.E."/>
            <person name="Baruah I.K."/>
            <person name="Amoako-Attah I."/>
            <person name="Bukari Y."/>
            <person name="Meinhardt L.W."/>
            <person name="Bailey B.A."/>
            <person name="Cohen S.P."/>
        </authorList>
    </citation>
    <scope>NUCLEOTIDE SEQUENCE [LARGE SCALE GENOMIC DNA]</scope>
    <source>
        <strain evidence="8 9">MS-2</strain>
    </source>
</reference>
<feature type="signal peptide" evidence="7">
    <location>
        <begin position="1"/>
        <end position="19"/>
    </location>
</feature>
<evidence type="ECO:0000256" key="4">
    <source>
        <dbReference type="ARBA" id="ARBA00022801"/>
    </source>
</evidence>
<feature type="compositionally biased region" description="Basic and acidic residues" evidence="6">
    <location>
        <begin position="526"/>
        <end position="540"/>
    </location>
</feature>
<name>A0ABR2ZWU3_9AGAR</name>
<dbReference type="PANTHER" id="PTHR11010:SF23">
    <property type="entry name" value="SERINE PEPTIDASE"/>
    <property type="match status" value="1"/>
</dbReference>
<dbReference type="Gene3D" id="3.40.50.1820">
    <property type="entry name" value="alpha/beta hydrolase"/>
    <property type="match status" value="2"/>
</dbReference>
<dbReference type="PANTHER" id="PTHR11010">
    <property type="entry name" value="PROTEASE S28 PRO-X CARBOXYPEPTIDASE-RELATED"/>
    <property type="match status" value="1"/>
</dbReference>
<accession>A0ABR2ZWU3</accession>
<evidence type="ECO:0000256" key="2">
    <source>
        <dbReference type="ARBA" id="ARBA00022670"/>
    </source>
</evidence>
<evidence type="ECO:0000256" key="7">
    <source>
        <dbReference type="SAM" id="SignalP"/>
    </source>
</evidence>
<proteinExistence type="inferred from homology"/>
<dbReference type="InterPro" id="IPR029058">
    <property type="entry name" value="AB_hydrolase_fold"/>
</dbReference>
<evidence type="ECO:0000313" key="8">
    <source>
        <dbReference type="EMBL" id="KAL0066152.1"/>
    </source>
</evidence>
<dbReference type="InterPro" id="IPR008758">
    <property type="entry name" value="Peptidase_S28"/>
</dbReference>
<evidence type="ECO:0000256" key="1">
    <source>
        <dbReference type="ARBA" id="ARBA00011079"/>
    </source>
</evidence>
<keyword evidence="5" id="KW-0325">Glycoprotein</keyword>
<feature type="compositionally biased region" description="Basic and acidic residues" evidence="6">
    <location>
        <begin position="548"/>
        <end position="558"/>
    </location>
</feature>
<evidence type="ECO:0008006" key="10">
    <source>
        <dbReference type="Google" id="ProtNLM"/>
    </source>
</evidence>